<dbReference type="RefSeq" id="XP_805428.1">
    <property type="nucleotide sequence ID" value="XM_800335.1"/>
</dbReference>
<dbReference type="Pfam" id="PF00076">
    <property type="entry name" value="RRM_1"/>
    <property type="match status" value="1"/>
</dbReference>
<dbReference type="PaxDb" id="353153-Q4CTH4"/>
<dbReference type="SMR" id="Q4CTH4"/>
<feature type="region of interest" description="Disordered" evidence="2">
    <location>
        <begin position="43"/>
        <end position="62"/>
    </location>
</feature>
<feature type="transmembrane region" description="Helical" evidence="3">
    <location>
        <begin position="12"/>
        <end position="34"/>
    </location>
</feature>
<feature type="domain" description="RRM" evidence="4">
    <location>
        <begin position="127"/>
        <end position="213"/>
    </location>
</feature>
<evidence type="ECO:0000313" key="5">
    <source>
        <dbReference type="EMBL" id="EAN83577.1"/>
    </source>
</evidence>
<dbReference type="SUPFAM" id="SSF54928">
    <property type="entry name" value="RNA-binding domain, RBD"/>
    <property type="match status" value="1"/>
</dbReference>
<dbReference type="STRING" id="353153.Q4CTH4"/>
<keyword evidence="6" id="KW-1185">Reference proteome</keyword>
<accession>Q4CTH4</accession>
<evidence type="ECO:0000256" key="3">
    <source>
        <dbReference type="SAM" id="Phobius"/>
    </source>
</evidence>
<keyword evidence="3" id="KW-0472">Membrane</keyword>
<dbReference type="Gene3D" id="3.30.70.330">
    <property type="match status" value="1"/>
</dbReference>
<keyword evidence="1" id="KW-0694">RNA-binding</keyword>
<evidence type="ECO:0000259" key="4">
    <source>
        <dbReference type="PROSITE" id="PS50102"/>
    </source>
</evidence>
<dbReference type="InterPro" id="IPR000504">
    <property type="entry name" value="RRM_dom"/>
</dbReference>
<dbReference type="KEGG" id="tcr:508213.40"/>
<keyword evidence="3" id="KW-1133">Transmembrane helix</keyword>
<proteinExistence type="predicted"/>
<reference evidence="5 6" key="1">
    <citation type="journal article" date="2005" name="Science">
        <title>The genome sequence of Trypanosoma cruzi, etiologic agent of Chagas disease.</title>
        <authorList>
            <person name="El-Sayed N.M."/>
            <person name="Myler P.J."/>
            <person name="Bartholomeu D.C."/>
            <person name="Nilsson D."/>
            <person name="Aggarwal G."/>
            <person name="Tran A.N."/>
            <person name="Ghedin E."/>
            <person name="Worthey E.A."/>
            <person name="Delcher A.L."/>
            <person name="Blandin G."/>
            <person name="Westenberger S.J."/>
            <person name="Caler E."/>
            <person name="Cerqueira G.C."/>
            <person name="Branche C."/>
            <person name="Haas B."/>
            <person name="Anupama A."/>
            <person name="Arner E."/>
            <person name="Aslund L."/>
            <person name="Attipoe P."/>
            <person name="Bontempi E."/>
            <person name="Bringaud F."/>
            <person name="Burton P."/>
            <person name="Cadag E."/>
            <person name="Campbell D.A."/>
            <person name="Carrington M."/>
            <person name="Crabtree J."/>
            <person name="Darban H."/>
            <person name="da Silveira J.F."/>
            <person name="de Jong P."/>
            <person name="Edwards K."/>
            <person name="Englund P.T."/>
            <person name="Fazelina G."/>
            <person name="Feldblyum T."/>
            <person name="Ferella M."/>
            <person name="Frasch A.C."/>
            <person name="Gull K."/>
            <person name="Horn D."/>
            <person name="Hou L."/>
            <person name="Huang Y."/>
            <person name="Kindlund E."/>
            <person name="Klingbeil M."/>
            <person name="Kluge S."/>
            <person name="Koo H."/>
            <person name="Lacerda D."/>
            <person name="Levin M.J."/>
            <person name="Lorenzi H."/>
            <person name="Louie T."/>
            <person name="Machado C.R."/>
            <person name="McCulloch R."/>
            <person name="McKenna A."/>
            <person name="Mizuno Y."/>
            <person name="Mottram J.C."/>
            <person name="Nelson S."/>
            <person name="Ochaya S."/>
            <person name="Osoegawa K."/>
            <person name="Pai G."/>
            <person name="Parsons M."/>
            <person name="Pentony M."/>
            <person name="Pettersson U."/>
            <person name="Pop M."/>
            <person name="Ramirez J.L."/>
            <person name="Rinta J."/>
            <person name="Robertson L."/>
            <person name="Salzberg S.L."/>
            <person name="Sanchez D.O."/>
            <person name="Seyler A."/>
            <person name="Sharma R."/>
            <person name="Shetty J."/>
            <person name="Simpson A.J."/>
            <person name="Sisk E."/>
            <person name="Tammi M.T."/>
            <person name="Tarleton R."/>
            <person name="Teixeira S."/>
            <person name="Van Aken S."/>
            <person name="Vogt C."/>
            <person name="Ward P.N."/>
            <person name="Wickstead B."/>
            <person name="Wortman J."/>
            <person name="White O."/>
            <person name="Fraser C.M."/>
            <person name="Stuart K.D."/>
            <person name="Andersson B."/>
        </authorList>
    </citation>
    <scope>NUCLEOTIDE SEQUENCE [LARGE SCALE GENOMIC DNA]</scope>
    <source>
        <strain evidence="5 6">CL Brener</strain>
    </source>
</reference>
<evidence type="ECO:0000256" key="2">
    <source>
        <dbReference type="SAM" id="MobiDB-lite"/>
    </source>
</evidence>
<comment type="caution">
    <text evidence="5">The sequence shown here is derived from an EMBL/GenBank/DDBJ whole genome shotgun (WGS) entry which is preliminary data.</text>
</comment>
<keyword evidence="3" id="KW-0812">Transmembrane</keyword>
<dbReference type="GeneID" id="3535146"/>
<dbReference type="InterPro" id="IPR035979">
    <property type="entry name" value="RBD_domain_sf"/>
</dbReference>
<feature type="compositionally biased region" description="Basic residues" evidence="2">
    <location>
        <begin position="43"/>
        <end position="54"/>
    </location>
</feature>
<organism evidence="5 6">
    <name type="scientific">Trypanosoma cruzi (strain CL Brener)</name>
    <dbReference type="NCBI Taxonomy" id="353153"/>
    <lineage>
        <taxon>Eukaryota</taxon>
        <taxon>Discoba</taxon>
        <taxon>Euglenozoa</taxon>
        <taxon>Kinetoplastea</taxon>
        <taxon>Metakinetoplastina</taxon>
        <taxon>Trypanosomatida</taxon>
        <taxon>Trypanosomatidae</taxon>
        <taxon>Trypanosoma</taxon>
        <taxon>Schizotrypanum</taxon>
    </lineage>
</organism>
<dbReference type="PROSITE" id="PS50102">
    <property type="entry name" value="RRM"/>
    <property type="match status" value="1"/>
</dbReference>
<dbReference type="EMBL" id="AAHK01001990">
    <property type="protein sequence ID" value="EAN83577.1"/>
    <property type="molecule type" value="Genomic_DNA"/>
</dbReference>
<dbReference type="GO" id="GO:0003723">
    <property type="term" value="F:RNA binding"/>
    <property type="evidence" value="ECO:0007669"/>
    <property type="project" value="UniProtKB-UniRule"/>
</dbReference>
<protein>
    <recommendedName>
        <fullName evidence="4">RRM domain-containing protein</fullName>
    </recommendedName>
</protein>
<dbReference type="eggNOG" id="ENOG502S5AG">
    <property type="taxonomic scope" value="Eukaryota"/>
</dbReference>
<dbReference type="InParanoid" id="Q4CTH4"/>
<dbReference type="Proteomes" id="UP000002296">
    <property type="component" value="Unassembled WGS sequence"/>
</dbReference>
<evidence type="ECO:0000313" key="6">
    <source>
        <dbReference type="Proteomes" id="UP000002296"/>
    </source>
</evidence>
<sequence length="240" mass="27807">MTPTDECTRLCVFLSARLYCDAMFFFFFFFFIPLKRNFSCRGNKRRRGRRKKKTTTTTTEKALIEGERGRRKNNEKEGLEASMIIEDAIVDEVPTVRRVRRLRSQFERLVRPADVRPGEPMPSIEGWVLFLTNLPANTTTDHILDLFLTYKKEESEGYAPVREVRMPLDKNCECCGYALVELQRKDAFERALKELQGVVLPFAEGEPPNGEEVWRLQIAPTFLGETDDDEALAGEKRVRE</sequence>
<dbReference type="CDD" id="cd00590">
    <property type="entry name" value="RRM_SF"/>
    <property type="match status" value="1"/>
</dbReference>
<evidence type="ECO:0000256" key="1">
    <source>
        <dbReference type="PROSITE-ProRule" id="PRU00176"/>
    </source>
</evidence>
<dbReference type="SMART" id="SM00360">
    <property type="entry name" value="RRM"/>
    <property type="match status" value="1"/>
</dbReference>
<gene>
    <name evidence="5" type="ORF">Tc00.1047053508213.40</name>
</gene>
<dbReference type="AlphaFoldDB" id="Q4CTH4"/>
<name>Q4CTH4_TRYCC</name>
<dbReference type="InterPro" id="IPR012677">
    <property type="entry name" value="Nucleotide-bd_a/b_plait_sf"/>
</dbReference>